<proteinExistence type="predicted"/>
<dbReference type="EMBL" id="CP005957">
    <property type="protein sequence ID" value="AGL62560.1"/>
    <property type="molecule type" value="Genomic_DNA"/>
</dbReference>
<dbReference type="PANTHER" id="PTHR44591:SF23">
    <property type="entry name" value="CHEY SUBFAMILY"/>
    <property type="match status" value="1"/>
</dbReference>
<protein>
    <submittedName>
        <fullName evidence="4">Response regulator receiver protein</fullName>
    </submittedName>
</protein>
<organism evidence="4 5">
    <name type="scientific">Candidatus Saccharimonas aalborgensis</name>
    <dbReference type="NCBI Taxonomy" id="1332188"/>
    <lineage>
        <taxon>Bacteria</taxon>
        <taxon>Candidatus Saccharimonadota</taxon>
        <taxon>Candidatus Saccharimonadia</taxon>
        <taxon>Candidatus Saccharimonadales</taxon>
        <taxon>Candidatus Saccharimonadaceae</taxon>
        <taxon>Candidatus Saccharimonas</taxon>
    </lineage>
</organism>
<dbReference type="HOGENOM" id="CLU_000445_69_9_0"/>
<dbReference type="PROSITE" id="PS50110">
    <property type="entry name" value="RESPONSE_REGULATORY"/>
    <property type="match status" value="1"/>
</dbReference>
<evidence type="ECO:0000313" key="4">
    <source>
        <dbReference type="EMBL" id="AGL62560.1"/>
    </source>
</evidence>
<accession>R4PWB6</accession>
<reference evidence="4 5" key="1">
    <citation type="journal article" date="2013" name="Nat. Biotechnol.">
        <title>Genome sequences of rare, uncultured bacteria obtained by differential coverage binning of multiple metagenomes.</title>
        <authorList>
            <person name="Albertsen M."/>
            <person name="Hugenholtz P."/>
            <person name="Skarshewski A."/>
            <person name="Nielsen K.L."/>
            <person name="Tyson G.W."/>
            <person name="Nielsen P.H."/>
        </authorList>
    </citation>
    <scope>NUCLEOTIDE SEQUENCE [LARGE SCALE GENOMIC DNA]</scope>
    <source>
        <strain evidence="4">TM71</strain>
    </source>
</reference>
<evidence type="ECO:0000259" key="3">
    <source>
        <dbReference type="PROSITE" id="PS50110"/>
    </source>
</evidence>
<evidence type="ECO:0000313" key="5">
    <source>
        <dbReference type="Proteomes" id="UP000013893"/>
    </source>
</evidence>
<dbReference type="PANTHER" id="PTHR44591">
    <property type="entry name" value="STRESS RESPONSE REGULATOR PROTEIN 1"/>
    <property type="match status" value="1"/>
</dbReference>
<dbReference type="AlphaFoldDB" id="R4PWB6"/>
<dbReference type="InterPro" id="IPR011006">
    <property type="entry name" value="CheY-like_superfamily"/>
</dbReference>
<dbReference type="RefSeq" id="WP_015642010.1">
    <property type="nucleotide sequence ID" value="NC_021219.1"/>
</dbReference>
<gene>
    <name evidence="4" type="ORF">L336_0858</name>
</gene>
<dbReference type="Proteomes" id="UP000013893">
    <property type="component" value="Chromosome"/>
</dbReference>
<dbReference type="STRING" id="1332188.L336_0858"/>
<evidence type="ECO:0000256" key="1">
    <source>
        <dbReference type="ARBA" id="ARBA00022553"/>
    </source>
</evidence>
<dbReference type="KEGG" id="saal:L336_0858"/>
<keyword evidence="5" id="KW-1185">Reference proteome</keyword>
<keyword evidence="1 2" id="KW-0597">Phosphoprotein</keyword>
<dbReference type="SUPFAM" id="SSF52172">
    <property type="entry name" value="CheY-like"/>
    <property type="match status" value="1"/>
</dbReference>
<name>R4PWB6_9BACT</name>
<dbReference type="SMART" id="SM00448">
    <property type="entry name" value="REC"/>
    <property type="match status" value="1"/>
</dbReference>
<dbReference type="InterPro" id="IPR050595">
    <property type="entry name" value="Bact_response_regulator"/>
</dbReference>
<dbReference type="GO" id="GO:0000160">
    <property type="term" value="P:phosphorelay signal transduction system"/>
    <property type="evidence" value="ECO:0007669"/>
    <property type="project" value="InterPro"/>
</dbReference>
<feature type="modified residue" description="4-aspartylphosphate" evidence="2">
    <location>
        <position position="54"/>
    </location>
</feature>
<dbReference type="Pfam" id="PF00072">
    <property type="entry name" value="Response_reg"/>
    <property type="match status" value="1"/>
</dbReference>
<sequence>MAIKTILCIEDDRFIGEMYVRSLQHAGYTVDWMVDGNDGLVAARNRRYDLILLDIMLPEMRGSDILRALRGEGKDLIPGTHVLVMTNFDQDEESRTAMEHDVDGYLIKAEITPRKLLEVITSLEPATPANG</sequence>
<evidence type="ECO:0000256" key="2">
    <source>
        <dbReference type="PROSITE-ProRule" id="PRU00169"/>
    </source>
</evidence>
<dbReference type="InterPro" id="IPR001789">
    <property type="entry name" value="Sig_transdc_resp-reg_receiver"/>
</dbReference>
<feature type="domain" description="Response regulatory" evidence="3">
    <location>
        <begin position="5"/>
        <end position="123"/>
    </location>
</feature>
<dbReference type="Gene3D" id="3.40.50.2300">
    <property type="match status" value="1"/>
</dbReference>